<dbReference type="EMBL" id="PKJN01000004">
    <property type="protein sequence ID" value="PKZ59284.1"/>
    <property type="molecule type" value="Genomic_DNA"/>
</dbReference>
<evidence type="ECO:0000313" key="6">
    <source>
        <dbReference type="Proteomes" id="UP000234905"/>
    </source>
</evidence>
<dbReference type="GO" id="GO:0009307">
    <property type="term" value="P:DNA restriction-modification system"/>
    <property type="evidence" value="ECO:0007669"/>
    <property type="project" value="InterPro"/>
</dbReference>
<keyword evidence="5" id="KW-0378">Hydrolase</keyword>
<dbReference type="Pfam" id="PF09254">
    <property type="entry name" value="FokI_cleav_dom"/>
    <property type="match status" value="1"/>
</dbReference>
<feature type="domain" description="FokI recognition" evidence="2">
    <location>
        <begin position="4"/>
        <end position="149"/>
    </location>
</feature>
<dbReference type="GO" id="GO:0009036">
    <property type="term" value="F:type II site-specific deoxyribonuclease activity"/>
    <property type="evidence" value="ECO:0007669"/>
    <property type="project" value="InterPro"/>
</dbReference>
<dbReference type="InterPro" id="IPR031655">
    <property type="entry name" value="FokI_D3"/>
</dbReference>
<dbReference type="InterPro" id="IPR011335">
    <property type="entry name" value="Restrct_endonuc-II-like"/>
</dbReference>
<sequence>MIIRTYGWVQNPSDFDKLKLVVQIFDPKSLHYANLTHNLVPNYIPLQGIKNQLLQKLNNHSDEFSYTELVGTSKNASGNPAKNRKEAIADGLIQVTILPQSSKTTGKMWTDNWTADGYLRWALSLNFVKHDRETDLCKITDLGLKFSASPSKSNTEQDILRKALLSYPPASQVLNILEKAKVPVTKFYIGKQLGFSGEKGFTSYDEALMKDWFVTGSIEEQKKIKSDIEGTSDKYARMICNWLEKVGYVTKQATTVKTDNGEKAGFQNYSITARGIHALNQANGSSKNNRVKKFLTWEFLAVDGKNKNYVRSRRAYILQFLKTTKSFSSLINSLRTLGFNDDIEIIRNDIHGLNNFGIRIEDNGNVVNLKDDFFDFSIPNLDLTAELKDKAADAVKAKFLKLTGLSMKYIELLDIAYDSSRNRDFEILTADLFKNVYGLDAMHLGGGRKPDAIAQTSHFGIIIDTKAYGNGYSKSISQEDEMVRYIEDNQQRSITRNSVEWWKNFNSSIPSTAFYFLWVSSKFVGKFDDQLLATYNRTNTCGGALNVEQLLIGAYKVKAGLLGIGQIPSYFKNKEIAW</sequence>
<comment type="caution">
    <text evidence="5">The sequence shown here is derived from an EMBL/GenBank/DDBJ whole genome shotgun (WGS) entry which is preliminary data.</text>
</comment>
<dbReference type="GO" id="GO:0003677">
    <property type="term" value="F:DNA binding"/>
    <property type="evidence" value="ECO:0007669"/>
    <property type="project" value="InterPro"/>
</dbReference>
<dbReference type="Pfam" id="PF16902">
    <property type="entry name" value="FokI_D3"/>
    <property type="match status" value="1"/>
</dbReference>
<feature type="domain" description="FokI cleavage" evidence="3">
    <location>
        <begin position="404"/>
        <end position="553"/>
    </location>
</feature>
<dbReference type="InterPro" id="IPR036388">
    <property type="entry name" value="WH-like_DNA-bd_sf"/>
</dbReference>
<dbReference type="Gene3D" id="1.10.10.10">
    <property type="entry name" value="Winged helix-like DNA-binding domain superfamily/Winged helix DNA-binding domain"/>
    <property type="match status" value="1"/>
</dbReference>
<dbReference type="InterPro" id="IPR044945">
    <property type="entry name" value="FokI_dom_1_2"/>
</dbReference>
<evidence type="ECO:0000259" key="2">
    <source>
        <dbReference type="Pfam" id="PF02981"/>
    </source>
</evidence>
<dbReference type="CDD" id="cd22327">
    <property type="entry name" value="FokI_nuclease-like"/>
    <property type="match status" value="1"/>
</dbReference>
<evidence type="ECO:0000259" key="4">
    <source>
        <dbReference type="Pfam" id="PF16902"/>
    </source>
</evidence>
<keyword evidence="5" id="KW-0540">Nuclease</keyword>
<feature type="domain" description="FokI recognition" evidence="1">
    <location>
        <begin position="156"/>
        <end position="282"/>
    </location>
</feature>
<dbReference type="Gene3D" id="3.90.241.10">
    <property type="entry name" value="Foki Restriction Endonuclease, Chain A, domain 1"/>
    <property type="match status" value="1"/>
</dbReference>
<dbReference type="Proteomes" id="UP000234905">
    <property type="component" value="Unassembled WGS sequence"/>
</dbReference>
<dbReference type="SUPFAM" id="SSF46785">
    <property type="entry name" value="Winged helix' DNA-binding domain"/>
    <property type="match status" value="3"/>
</dbReference>
<keyword evidence="5" id="KW-0255">Endonuclease</keyword>
<name>A0AAP8IS91_GARVA</name>
<evidence type="ECO:0000259" key="3">
    <source>
        <dbReference type="Pfam" id="PF09254"/>
    </source>
</evidence>
<dbReference type="InterPro" id="IPR015334">
    <property type="entry name" value="FokI_cleavage_dom"/>
</dbReference>
<feature type="domain" description="FokI D3" evidence="4">
    <location>
        <begin position="300"/>
        <end position="364"/>
    </location>
</feature>
<dbReference type="Gene3D" id="3.40.91.30">
    <property type="match status" value="1"/>
</dbReference>
<protein>
    <submittedName>
        <fullName evidence="5">Restriction endonuclease</fullName>
    </submittedName>
</protein>
<dbReference type="InterPro" id="IPR036390">
    <property type="entry name" value="WH_DNA-bd_sf"/>
</dbReference>
<accession>A0AAP8IS91</accession>
<dbReference type="Pfam" id="PF02980">
    <property type="entry name" value="FokI_dom_2"/>
    <property type="match status" value="1"/>
</dbReference>
<dbReference type="RefSeq" id="WP_101892204.1">
    <property type="nucleotide sequence ID" value="NZ_JBKFWW010000003.1"/>
</dbReference>
<dbReference type="InterPro" id="IPR004234">
    <property type="entry name" value="FokI_D1"/>
</dbReference>
<proteinExistence type="predicted"/>
<organism evidence="5 6">
    <name type="scientific">Gardnerella vaginalis</name>
    <dbReference type="NCBI Taxonomy" id="2702"/>
    <lineage>
        <taxon>Bacteria</taxon>
        <taxon>Bacillati</taxon>
        <taxon>Actinomycetota</taxon>
        <taxon>Actinomycetes</taxon>
        <taxon>Bifidobacteriales</taxon>
        <taxon>Bifidobacteriaceae</taxon>
        <taxon>Gardnerella</taxon>
    </lineage>
</organism>
<dbReference type="AlphaFoldDB" id="A0AAP8IS91"/>
<dbReference type="Pfam" id="PF02981">
    <property type="entry name" value="FokI_D1"/>
    <property type="match status" value="1"/>
</dbReference>
<dbReference type="SUPFAM" id="SSF52980">
    <property type="entry name" value="Restriction endonuclease-like"/>
    <property type="match status" value="1"/>
</dbReference>
<reference evidence="5 6" key="1">
    <citation type="submission" date="2017-12" db="EMBL/GenBank/DDBJ databases">
        <title>Phylogenetic diversity of female urinary microbiome.</title>
        <authorList>
            <person name="Thomas-White K."/>
            <person name="Wolfe A.J."/>
        </authorList>
    </citation>
    <scope>NUCLEOTIDE SEQUENCE [LARGE SCALE GENOMIC DNA]</scope>
    <source>
        <strain evidence="5 6">UMB0682</strain>
    </source>
</reference>
<evidence type="ECO:0000259" key="1">
    <source>
        <dbReference type="Pfam" id="PF02980"/>
    </source>
</evidence>
<dbReference type="CDD" id="cd00941">
    <property type="entry name" value="FokI_N"/>
    <property type="match status" value="1"/>
</dbReference>
<gene>
    <name evidence="5" type="ORF">CYJ61_06565</name>
</gene>
<evidence type="ECO:0000313" key="5">
    <source>
        <dbReference type="EMBL" id="PKZ59284.1"/>
    </source>
</evidence>
<dbReference type="InterPro" id="IPR004233">
    <property type="entry name" value="FokI_D2"/>
</dbReference>